<proteinExistence type="inferred from homology"/>
<name>A0ABT9U1U5_PAEHA</name>
<reference evidence="2 3" key="1">
    <citation type="submission" date="2023-07" db="EMBL/GenBank/DDBJ databases">
        <title>Sorghum-associated microbial communities from plants grown in Nebraska, USA.</title>
        <authorList>
            <person name="Schachtman D."/>
        </authorList>
    </citation>
    <scope>NUCLEOTIDE SEQUENCE [LARGE SCALE GENOMIC DNA]</scope>
    <source>
        <strain evidence="2 3">CC482</strain>
    </source>
</reference>
<dbReference type="PANTHER" id="PTHR11803">
    <property type="entry name" value="2-IMINOBUTANOATE/2-IMINOPROPANOATE DEAMINASE RIDA"/>
    <property type="match status" value="1"/>
</dbReference>
<dbReference type="InterPro" id="IPR035959">
    <property type="entry name" value="RutC-like_sf"/>
</dbReference>
<dbReference type="PANTHER" id="PTHR11803:SF58">
    <property type="entry name" value="PROTEIN HMF1-RELATED"/>
    <property type="match status" value="1"/>
</dbReference>
<organism evidence="2 3">
    <name type="scientific">Paenibacillus harenae</name>
    <dbReference type="NCBI Taxonomy" id="306543"/>
    <lineage>
        <taxon>Bacteria</taxon>
        <taxon>Bacillati</taxon>
        <taxon>Bacillota</taxon>
        <taxon>Bacilli</taxon>
        <taxon>Bacillales</taxon>
        <taxon>Paenibacillaceae</taxon>
        <taxon>Paenibacillus</taxon>
    </lineage>
</organism>
<dbReference type="Gene3D" id="3.30.1330.40">
    <property type="entry name" value="RutC-like"/>
    <property type="match status" value="1"/>
</dbReference>
<dbReference type="CDD" id="cd00448">
    <property type="entry name" value="YjgF_YER057c_UK114_family"/>
    <property type="match status" value="1"/>
</dbReference>
<keyword evidence="3" id="KW-1185">Reference proteome</keyword>
<gene>
    <name evidence="2" type="ORF">J2T15_002673</name>
</gene>
<dbReference type="InterPro" id="IPR006175">
    <property type="entry name" value="YjgF/YER057c/UK114"/>
</dbReference>
<accession>A0ABT9U1U5</accession>
<comment type="similarity">
    <text evidence="1">Belongs to the RutC family.</text>
</comment>
<comment type="caution">
    <text evidence="2">The sequence shown here is derived from an EMBL/GenBank/DDBJ whole genome shotgun (WGS) entry which is preliminary data.</text>
</comment>
<dbReference type="SUPFAM" id="SSF55298">
    <property type="entry name" value="YjgF-like"/>
    <property type="match status" value="1"/>
</dbReference>
<evidence type="ECO:0000313" key="2">
    <source>
        <dbReference type="EMBL" id="MDQ0113232.1"/>
    </source>
</evidence>
<sequence length="127" mass="13484">MMLRKFNPPGMVSSNIYHHGVEVTSFQRMLFVSGQVGVGPDGIPGKDIQQQTELAIGNLYKVLAGADMDAIDIVKSTIYLTDENLLGAFMEAGAGFLPTPPPATTLVIVKALASPDLLIEIEAIAAK</sequence>
<dbReference type="Proteomes" id="UP001229346">
    <property type="component" value="Unassembled WGS sequence"/>
</dbReference>
<dbReference type="Pfam" id="PF01042">
    <property type="entry name" value="Ribonuc_L-PSP"/>
    <property type="match status" value="1"/>
</dbReference>
<evidence type="ECO:0000256" key="1">
    <source>
        <dbReference type="ARBA" id="ARBA00010552"/>
    </source>
</evidence>
<dbReference type="EMBL" id="JAUSSU010000005">
    <property type="protein sequence ID" value="MDQ0113232.1"/>
    <property type="molecule type" value="Genomic_DNA"/>
</dbReference>
<dbReference type="RefSeq" id="WP_307473069.1">
    <property type="nucleotide sequence ID" value="NZ_JAUSST010000005.1"/>
</dbReference>
<evidence type="ECO:0000313" key="3">
    <source>
        <dbReference type="Proteomes" id="UP001229346"/>
    </source>
</evidence>
<protein>
    <submittedName>
        <fullName evidence="2">Enamine deaminase RidA (YjgF/YER057c/UK114 family)</fullName>
    </submittedName>
</protein>